<evidence type="ECO:0000256" key="2">
    <source>
        <dbReference type="ARBA" id="ARBA00023015"/>
    </source>
</evidence>
<dbReference type="Pfam" id="PF00847">
    <property type="entry name" value="AP2"/>
    <property type="match status" value="1"/>
</dbReference>
<dbReference type="FunFam" id="3.30.730.10:FF:000001">
    <property type="entry name" value="Ethylene-responsive transcription factor 2"/>
    <property type="match status" value="1"/>
</dbReference>
<feature type="compositionally biased region" description="Basic and acidic residues" evidence="9">
    <location>
        <begin position="985"/>
        <end position="994"/>
    </location>
</feature>
<evidence type="ECO:0000313" key="12">
    <source>
        <dbReference type="Proteomes" id="UP000594261"/>
    </source>
</evidence>
<dbReference type="PANTHER" id="PTHR31241">
    <property type="entry name" value="DEHYDRATION-RESPONSIVE ELEMENT-BINDING PROTEIN 2C"/>
    <property type="match status" value="1"/>
</dbReference>
<proteinExistence type="inferred from homology"/>
<comment type="similarity">
    <text evidence="8">Belongs to the AP2/ERF transcription factor family. ERF subfamily.</text>
</comment>
<organism evidence="11 12">
    <name type="scientific">Quercus lobata</name>
    <name type="common">Valley oak</name>
    <dbReference type="NCBI Taxonomy" id="97700"/>
    <lineage>
        <taxon>Eukaryota</taxon>
        <taxon>Viridiplantae</taxon>
        <taxon>Streptophyta</taxon>
        <taxon>Embryophyta</taxon>
        <taxon>Tracheophyta</taxon>
        <taxon>Spermatophyta</taxon>
        <taxon>Magnoliopsida</taxon>
        <taxon>eudicotyledons</taxon>
        <taxon>Gunneridae</taxon>
        <taxon>Pentapetalae</taxon>
        <taxon>rosids</taxon>
        <taxon>fabids</taxon>
        <taxon>Fagales</taxon>
        <taxon>Fagaceae</taxon>
        <taxon>Quercus</taxon>
    </lineage>
</organism>
<feature type="region of interest" description="Disordered" evidence="9">
    <location>
        <begin position="969"/>
        <end position="1049"/>
    </location>
</feature>
<dbReference type="Pfam" id="PF10536">
    <property type="entry name" value="PMD"/>
    <property type="match status" value="1"/>
</dbReference>
<dbReference type="GO" id="GO:0005634">
    <property type="term" value="C:nucleus"/>
    <property type="evidence" value="ECO:0007669"/>
    <property type="project" value="UniProtKB-SubCell"/>
</dbReference>
<keyword evidence="5" id="KW-0010">Activator</keyword>
<dbReference type="CDD" id="cd00018">
    <property type="entry name" value="AP2"/>
    <property type="match status" value="1"/>
</dbReference>
<evidence type="ECO:0000256" key="8">
    <source>
        <dbReference type="ARBA" id="ARBA00024343"/>
    </source>
</evidence>
<dbReference type="GO" id="GO:0003700">
    <property type="term" value="F:DNA-binding transcription factor activity"/>
    <property type="evidence" value="ECO:0007669"/>
    <property type="project" value="InterPro"/>
</dbReference>
<dbReference type="GO" id="GO:0000976">
    <property type="term" value="F:transcription cis-regulatory region binding"/>
    <property type="evidence" value="ECO:0007669"/>
    <property type="project" value="TreeGrafter"/>
</dbReference>
<name>A0A7N2KSK2_QUELO</name>
<feature type="region of interest" description="Disordered" evidence="9">
    <location>
        <begin position="1"/>
        <end position="36"/>
    </location>
</feature>
<keyword evidence="7" id="KW-0539">Nucleus</keyword>
<feature type="compositionally biased region" description="Polar residues" evidence="9">
    <location>
        <begin position="1"/>
        <end position="11"/>
    </location>
</feature>
<evidence type="ECO:0000256" key="3">
    <source>
        <dbReference type="ARBA" id="ARBA00023016"/>
    </source>
</evidence>
<reference evidence="12" key="1">
    <citation type="journal article" date="2016" name="G3 (Bethesda)">
        <title>First Draft Assembly and Annotation of the Genome of a California Endemic Oak Quercus lobata Nee (Fagaceae).</title>
        <authorList>
            <person name="Sork V.L."/>
            <person name="Fitz-Gibbon S.T."/>
            <person name="Puiu D."/>
            <person name="Crepeau M."/>
            <person name="Gugger P.F."/>
            <person name="Sherman R."/>
            <person name="Stevens K."/>
            <person name="Langley C.H."/>
            <person name="Pellegrini M."/>
            <person name="Salzberg S.L."/>
        </authorList>
    </citation>
    <scope>NUCLEOTIDE SEQUENCE [LARGE SCALE GENOMIC DNA]</scope>
    <source>
        <strain evidence="12">cv. SW786</strain>
    </source>
</reference>
<evidence type="ECO:0000256" key="7">
    <source>
        <dbReference type="ARBA" id="ARBA00023242"/>
    </source>
</evidence>
<dbReference type="Gramene" id="QL02p010396:mrna">
    <property type="protein sequence ID" value="QL02p010396:mrna"/>
    <property type="gene ID" value="QL02p010396"/>
</dbReference>
<keyword evidence="6" id="KW-0804">Transcription</keyword>
<evidence type="ECO:0000256" key="1">
    <source>
        <dbReference type="ARBA" id="ARBA00004123"/>
    </source>
</evidence>
<evidence type="ECO:0000256" key="5">
    <source>
        <dbReference type="ARBA" id="ARBA00023159"/>
    </source>
</evidence>
<feature type="compositionally biased region" description="Basic and acidic residues" evidence="9">
    <location>
        <begin position="1025"/>
        <end position="1034"/>
    </location>
</feature>
<feature type="region of interest" description="Disordered" evidence="9">
    <location>
        <begin position="1071"/>
        <end position="1191"/>
    </location>
</feature>
<dbReference type="PRINTS" id="PR00367">
    <property type="entry name" value="ETHRSPELEMNT"/>
</dbReference>
<feature type="compositionally biased region" description="Low complexity" evidence="9">
    <location>
        <begin position="328"/>
        <end position="342"/>
    </location>
</feature>
<dbReference type="EnsemblPlants" id="QL02p010396:mrna">
    <property type="protein sequence ID" value="QL02p010396:mrna"/>
    <property type="gene ID" value="QL02p010396"/>
</dbReference>
<evidence type="ECO:0000256" key="9">
    <source>
        <dbReference type="SAM" id="MobiDB-lite"/>
    </source>
</evidence>
<accession>A0A7N2KSK2</accession>
<dbReference type="InterPro" id="IPR001471">
    <property type="entry name" value="AP2/ERF_dom"/>
</dbReference>
<dbReference type="GO" id="GO:0045893">
    <property type="term" value="P:positive regulation of DNA-templated transcription"/>
    <property type="evidence" value="ECO:0007669"/>
    <property type="project" value="TreeGrafter"/>
</dbReference>
<evidence type="ECO:0000313" key="11">
    <source>
        <dbReference type="EnsemblPlants" id="QL02p010396:mrna"/>
    </source>
</evidence>
<dbReference type="Gene3D" id="3.30.730.10">
    <property type="entry name" value="AP2/ERF domain"/>
    <property type="match status" value="1"/>
</dbReference>
<dbReference type="PANTHER" id="PTHR31241:SF62">
    <property type="entry name" value="DEHYDRATION-RESPONSIVE ELEMENT-BINDING PROTEIN 2D"/>
    <property type="match status" value="1"/>
</dbReference>
<dbReference type="SMART" id="SM00380">
    <property type="entry name" value="AP2"/>
    <property type="match status" value="1"/>
</dbReference>
<sequence length="1417" mass="154353">MLKSGTASTSLGEKKQAKKSAQASSRKGCMRGKGGPENARCTYKGVRQRTWGKWVAEIREPNRGARLWLGTFDTSHEAAMAYDAAAHKLYGTDAKLNLPDVALNSQHPAASIDTQINPMETHPQGVHNSGTVCFSNNSPIVMVDDFTSHPYQNDSIMSFPNGYVESNEKQEENILKFGENREIDGLWDSMKANFPVFDEAIWTEAAMSLDFPVMGDSGIFAGNLADGSGWDVLHSPWCIACSVSVASVSPFAVFSHSFLLLVLIPSKASGWPSSLGRAELPPFCVLHSLIIITSRSFLFIRDVAVGYLRARVVSMASSSSRKRRERTPSPSEGEGSSGSAPSDSHEVTERPAFPLRDPWYSLSAFFPHISHGEAPPSPHVWMFSGQAGFAGSAQVPDPREIFDLQIRQGIREAVPIFFDFVPGKIQGWPIWVDKELSDAEFVGRLERAGILKAVAISRNLEGFRDAKGLRHLVRRWCPSLHTFFFSTGELTVTLEDVVNNFLLPVFGEENPFDIDLSGEDLMVEEKLFGHFGGRAASSGGKPARMGRWVMTLSREKDKEVRWAGFLAFWLSKFLFSEFPGYGVKSSFFPLAIKLARGTQYPLAPLFLGHVYSQLDQLHGDEAEGDSCYVITSSLHCAILQIFMWDRSAATLAKCRNLKFVKDKFQGSPDIVKGLCGNSTDAFPIIFRWISLKGGGLNLVELFDQAGSLYWRSPREFGPGFACDSVLSSFLSSTGNTFDLRRGDEGSLAYLACISPSWLPVPSSSGPKYTHYSAHRVLRQFGFDQDIPPVFKDVVPSLPSLDPFLRLQAFSYWSRRSPQFAVPNSQRGVFASSGYTSYWRRVQKSFVDYVGTGTVRDVPNPSIVSAPTSNRRLSLPTAGIVSAAASSKTGFAEWHASRGGWVVYGQDFPETWLGDSLIIGASSGVPIKRGATETISVATAPSKGKDVKSKKMKAADVGESTGGVEIGFEAKRRKTGKPQAHLASQEGKDVREHLVSRTRKKTKVEPSFPQVPVTASVHGSLGSSDLSKRKSDHKTGKSQSSGDDVVEVSPPMTDKALGEEIITALSVVFPVMGEEPPTDDPAEETGQPMQGSQDSQDPKASRIPSSQSPHLERTPSPIRTVFPQSLSDKGALGDTPLSKQTGQTSEKSAPSVASSLESESSEESSGKSGDQEEEALPQEAGTGFAGSEPVIPEGIVRPAQVADLRPEQKAASPLVSASGDTVMGDASKMTASDLDSRLSSFLARFDLLEFNSLPASHFHIFGSSYGSFLRFSVPVEGLPLLESLLKSHEDFTSGFRGGVFLGNILMELLCAVLISLRNSSVDSLSEEKLLEWRGVVQDLLEAKFNLSFLLDHLRLLAHMLFQRQSFESIDTEIAAAEEALARAHKVLQDLKVKRQRILSTLAVPVISPDASLLAGLIP</sequence>
<feature type="compositionally biased region" description="Low complexity" evidence="9">
    <location>
        <begin position="1147"/>
        <end position="1157"/>
    </location>
</feature>
<evidence type="ECO:0000256" key="4">
    <source>
        <dbReference type="ARBA" id="ARBA00023125"/>
    </source>
</evidence>
<keyword evidence="2" id="KW-0805">Transcription regulation</keyword>
<reference evidence="11" key="2">
    <citation type="submission" date="2021-01" db="UniProtKB">
        <authorList>
            <consortium name="EnsemblPlants"/>
        </authorList>
    </citation>
    <scope>IDENTIFICATION</scope>
</reference>
<keyword evidence="12" id="KW-1185">Reference proteome</keyword>
<evidence type="ECO:0000256" key="6">
    <source>
        <dbReference type="ARBA" id="ARBA00023163"/>
    </source>
</evidence>
<dbReference type="InParanoid" id="A0A7N2KSK2"/>
<dbReference type="GO" id="GO:0006950">
    <property type="term" value="P:response to stress"/>
    <property type="evidence" value="ECO:0007669"/>
    <property type="project" value="TreeGrafter"/>
</dbReference>
<dbReference type="InterPro" id="IPR019557">
    <property type="entry name" value="AminoTfrase-like_pln_mobile"/>
</dbReference>
<feature type="domain" description="AP2/ERF" evidence="10">
    <location>
        <begin position="42"/>
        <end position="99"/>
    </location>
</feature>
<dbReference type="InterPro" id="IPR016177">
    <property type="entry name" value="DNA-bd_dom_sf"/>
</dbReference>
<dbReference type="PROSITE" id="PS51032">
    <property type="entry name" value="AP2_ERF"/>
    <property type="match status" value="1"/>
</dbReference>
<feature type="region of interest" description="Disordered" evidence="9">
    <location>
        <begin position="319"/>
        <end position="348"/>
    </location>
</feature>
<keyword evidence="3" id="KW-0346">Stress response</keyword>
<dbReference type="SUPFAM" id="SSF54171">
    <property type="entry name" value="DNA-binding domain"/>
    <property type="match status" value="1"/>
</dbReference>
<protein>
    <recommendedName>
        <fullName evidence="10">AP2/ERF domain-containing protein</fullName>
    </recommendedName>
</protein>
<feature type="compositionally biased region" description="Polar residues" evidence="9">
    <location>
        <begin position="1136"/>
        <end position="1146"/>
    </location>
</feature>
<comment type="subcellular location">
    <subcellularLocation>
        <location evidence="1">Nucleus</location>
    </subcellularLocation>
</comment>
<evidence type="ECO:0000259" key="10">
    <source>
        <dbReference type="PROSITE" id="PS51032"/>
    </source>
</evidence>
<dbReference type="Proteomes" id="UP000594261">
    <property type="component" value="Chromosome 2"/>
</dbReference>
<keyword evidence="4" id="KW-0238">DNA-binding</keyword>
<dbReference type="InterPro" id="IPR036955">
    <property type="entry name" value="AP2/ERF_dom_sf"/>
</dbReference>